<dbReference type="EMBL" id="CP000806">
    <property type="protein sequence ID" value="ACB53272.1"/>
    <property type="molecule type" value="Genomic_DNA"/>
</dbReference>
<feature type="repeat" description="WD" evidence="3">
    <location>
        <begin position="1004"/>
        <end position="1035"/>
    </location>
</feature>
<organism evidence="5 6">
    <name type="scientific">Crocosphaera subtropica (strain ATCC 51142 / BH68)</name>
    <name type="common">Cyanothece sp. (strain ATCC 51142)</name>
    <dbReference type="NCBI Taxonomy" id="43989"/>
    <lineage>
        <taxon>Bacteria</taxon>
        <taxon>Bacillati</taxon>
        <taxon>Cyanobacteriota</taxon>
        <taxon>Cyanophyceae</taxon>
        <taxon>Oscillatoriophycideae</taxon>
        <taxon>Chroococcales</taxon>
        <taxon>Aphanothecaceae</taxon>
        <taxon>Crocosphaera</taxon>
        <taxon>Crocosphaera subtropica</taxon>
    </lineage>
</organism>
<dbReference type="InterPro" id="IPR027417">
    <property type="entry name" value="P-loop_NTPase"/>
</dbReference>
<dbReference type="SUPFAM" id="SSF52540">
    <property type="entry name" value="P-loop containing nucleoside triphosphate hydrolases"/>
    <property type="match status" value="1"/>
</dbReference>
<dbReference type="SMART" id="SM00320">
    <property type="entry name" value="WD40"/>
    <property type="match status" value="14"/>
</dbReference>
<dbReference type="STRING" id="43989.cce_3924"/>
<gene>
    <name evidence="5" type="ordered locus">cce_3924</name>
</gene>
<feature type="transmembrane region" description="Helical" evidence="4">
    <location>
        <begin position="448"/>
        <end position="468"/>
    </location>
</feature>
<dbReference type="InterPro" id="IPR001680">
    <property type="entry name" value="WD40_rpt"/>
</dbReference>
<dbReference type="InterPro" id="IPR015943">
    <property type="entry name" value="WD40/YVTN_repeat-like_dom_sf"/>
</dbReference>
<dbReference type="SUPFAM" id="SSF50978">
    <property type="entry name" value="WD40 repeat-like"/>
    <property type="match status" value="2"/>
</dbReference>
<accession>B1WPV7</accession>
<dbReference type="GO" id="GO:0000398">
    <property type="term" value="P:mRNA splicing, via spliceosome"/>
    <property type="evidence" value="ECO:0007669"/>
    <property type="project" value="TreeGrafter"/>
</dbReference>
<reference evidence="5 6" key="1">
    <citation type="journal article" date="2008" name="Proc. Natl. Acad. Sci. U.S.A.">
        <title>The genome of Cyanothece 51142, a unicellular diazotrophic cyanobacterium important in the marine nitrogen cycle.</title>
        <authorList>
            <person name="Welsh E.A."/>
            <person name="Liberton M."/>
            <person name="Stoeckel J."/>
            <person name="Loh T."/>
            <person name="Elvitigala T."/>
            <person name="Wang C."/>
            <person name="Wollam A."/>
            <person name="Fulton R.S."/>
            <person name="Clifton S.W."/>
            <person name="Jacobs J.M."/>
            <person name="Aurora R."/>
            <person name="Ghosh B.K."/>
            <person name="Sherman L.A."/>
            <person name="Smith R.D."/>
            <person name="Wilson R.K."/>
            <person name="Pakrasi H.B."/>
        </authorList>
    </citation>
    <scope>NUCLEOTIDE SEQUENCE [LARGE SCALE GENOMIC DNA]</scope>
    <source>
        <strain evidence="6">ATCC 51142 / BH68</strain>
    </source>
</reference>
<dbReference type="CDD" id="cd00200">
    <property type="entry name" value="WD40"/>
    <property type="match status" value="2"/>
</dbReference>
<protein>
    <submittedName>
        <fullName evidence="5">WD-repeat protein</fullName>
    </submittedName>
</protein>
<keyword evidence="4" id="KW-1133">Transmembrane helix</keyword>
<evidence type="ECO:0000313" key="6">
    <source>
        <dbReference type="Proteomes" id="UP000001203"/>
    </source>
</evidence>
<feature type="repeat" description="WD" evidence="3">
    <location>
        <begin position="671"/>
        <end position="712"/>
    </location>
</feature>
<feature type="repeat" description="WD" evidence="3">
    <location>
        <begin position="588"/>
        <end position="629"/>
    </location>
</feature>
<dbReference type="PROSITE" id="PS00678">
    <property type="entry name" value="WD_REPEATS_1"/>
    <property type="match status" value="4"/>
</dbReference>
<keyword evidence="1 3" id="KW-0853">WD repeat</keyword>
<keyword evidence="6" id="KW-1185">Reference proteome</keyword>
<feature type="repeat" description="WD" evidence="3">
    <location>
        <begin position="630"/>
        <end position="671"/>
    </location>
</feature>
<dbReference type="RefSeq" id="WP_009547242.1">
    <property type="nucleotide sequence ID" value="NC_010546.1"/>
</dbReference>
<evidence type="ECO:0000256" key="3">
    <source>
        <dbReference type="PROSITE-ProRule" id="PRU00221"/>
    </source>
</evidence>
<feature type="repeat" description="WD" evidence="3">
    <location>
        <begin position="712"/>
        <end position="753"/>
    </location>
</feature>
<feature type="repeat" description="WD" evidence="3">
    <location>
        <begin position="963"/>
        <end position="994"/>
    </location>
</feature>
<keyword evidence="4" id="KW-0472">Membrane</keyword>
<feature type="repeat" description="WD" evidence="3">
    <location>
        <begin position="547"/>
        <end position="578"/>
    </location>
</feature>
<dbReference type="OrthoDB" id="434800at2"/>
<dbReference type="PANTHER" id="PTHR19846:SF0">
    <property type="entry name" value="PRE-MRNA PROCESSING FACTOR 4"/>
    <property type="match status" value="1"/>
</dbReference>
<evidence type="ECO:0000256" key="1">
    <source>
        <dbReference type="ARBA" id="ARBA00022574"/>
    </source>
</evidence>
<feature type="repeat" description="WD" evidence="3">
    <location>
        <begin position="922"/>
        <end position="954"/>
    </location>
</feature>
<feature type="repeat" description="WD" evidence="3">
    <location>
        <begin position="1086"/>
        <end position="1119"/>
    </location>
</feature>
<dbReference type="KEGG" id="cyt:cce_3924"/>
<dbReference type="Gene3D" id="3.40.50.300">
    <property type="entry name" value="P-loop containing nucleotide triphosphate hydrolases"/>
    <property type="match status" value="1"/>
</dbReference>
<feature type="repeat" description="WD" evidence="3">
    <location>
        <begin position="881"/>
        <end position="913"/>
    </location>
</feature>
<dbReference type="eggNOG" id="COG2319">
    <property type="taxonomic scope" value="Bacteria"/>
</dbReference>
<feature type="repeat" description="WD" evidence="3">
    <location>
        <begin position="753"/>
        <end position="785"/>
    </location>
</feature>
<dbReference type="InterPro" id="IPR020472">
    <property type="entry name" value="WD40_PAC1"/>
</dbReference>
<name>B1WPV7_CROS5</name>
<keyword evidence="4" id="KW-0812">Transmembrane</keyword>
<feature type="repeat" description="WD" evidence="3">
    <location>
        <begin position="794"/>
        <end position="828"/>
    </location>
</feature>
<evidence type="ECO:0000313" key="5">
    <source>
        <dbReference type="EMBL" id="ACB53272.1"/>
    </source>
</evidence>
<evidence type="ECO:0000256" key="4">
    <source>
        <dbReference type="SAM" id="Phobius"/>
    </source>
</evidence>
<dbReference type="InterPro" id="IPR036322">
    <property type="entry name" value="WD40_repeat_dom_sf"/>
</dbReference>
<keyword evidence="2" id="KW-0677">Repeat</keyword>
<dbReference type="Proteomes" id="UP000001203">
    <property type="component" value="Chromosome circular"/>
</dbReference>
<proteinExistence type="predicted"/>
<dbReference type="GO" id="GO:0030621">
    <property type="term" value="F:U4 snRNA binding"/>
    <property type="evidence" value="ECO:0007669"/>
    <property type="project" value="TreeGrafter"/>
</dbReference>
<dbReference type="InterPro" id="IPR019775">
    <property type="entry name" value="WD40_repeat_CS"/>
</dbReference>
<evidence type="ECO:0000256" key="2">
    <source>
        <dbReference type="ARBA" id="ARBA00022737"/>
    </source>
</evidence>
<dbReference type="PANTHER" id="PTHR19846">
    <property type="entry name" value="WD40 REPEAT PROTEIN"/>
    <property type="match status" value="1"/>
</dbReference>
<dbReference type="PROSITE" id="PS50294">
    <property type="entry name" value="WD_REPEATS_REGION"/>
    <property type="match status" value="13"/>
</dbReference>
<feature type="repeat" description="WD" evidence="3">
    <location>
        <begin position="1045"/>
        <end position="1076"/>
    </location>
</feature>
<sequence>MYDSTSSYQYQVGGGLPANAPSYVVRSADEELYQALKAGTFCYVLNSRQVGKSSLRVRVTQRLHQEGFACVTVDLSGIGNRNSSPDQWYADIIMRLVRGLGLTKQIPVRRWLEERMFLSPINRLAEILQEELPKAIAKPIVIFFDEIDSTLSLPFNTDDFFALLRSCDEYDHLTFTLLGVATPSDLIADKTRTPFNIGRAIQLQGFQEAEVKPLILGLTPKVKQPQWVMKEILSWTGGQPFLTQKLCQLMISQGDKLLDTSHVAKIVQTQMIDNWIAQDEPPHFRTIRDRLLCHEQRASRLLGLYQQVLEEGQLLADDSPEQIELLLSGLVVKQAGYLRPYNPIYQAIFNLDWVEKQLQTLRPYGERLNAWVHSNYQDPSHLLRGQALIDAQTWAKGKNLSNQDYRFLAASQEQEKQEVQGTLLITEQANHILTKAQQKANRTIRRGFLGLSVVSVVALSLLGMAGWLTQKTVRQQQQVALGEVKAMTLASEASFEAHQTLNALLESLKAGNKLTEIGWHRADTDLKIRVEKALHQSLYRIQEQNRFNGHQDMVTRVKYSPDGQTLATASWDKTLKIWAKDGTLLQTLNGHQDAVWSVNYSPDGQFLVSASRDKTAKLWRVADGTKVATLDFNDDWVACVGFSPDSQRVATMGWNGVVKLWNLQGKEILSFKTHNAPVMAIHYSPKAELIATASRDGTAKIWNLQGEAVATLRGHQDWVMYVNFSPDGQTLVTGSKDKTAKLWDLQGRELATLEGHTETVGSGAFSRDGQTIATAGFDKTVRLWNRQGKLLNVLRGHTDAVWGVNFNETGQILASSGEDGTVRLWNLNHALKSAQSLTILPEEDAAKADISLSPDGQLLGTAGRYTMGKLWDLQGNMVAKLSSHGDNLRSIAFSPDGQLLVTASRDKTAKLWNRQGDALATLRGHQGDVRDASFSPDGQWIVTASWDKTAKLWNRQGQVLFTLQGHEESIRQVEFSPNGQIIATASDDGTVQLWTPQGKPLNTLRGHQEGVLGVAFSPDSQRVVTASKDSTLKLWTTKGEAIATLRGHETAVNSVSFSPDGQFIVSGGNDGTIRLWTKDGTLLQTLGGHESGVRKVLFRPNGQQLISSDVTGTVMQWDLTLEANPETLLKQGCEWVKDYLQTNLYVSETDKQVCAPQSGSLRDRFLTAKISLTL</sequence>
<dbReference type="HOGENOM" id="CLU_003454_0_0_3"/>
<dbReference type="AlphaFoldDB" id="B1WPV7"/>
<dbReference type="GO" id="GO:0017070">
    <property type="term" value="F:U6 snRNA binding"/>
    <property type="evidence" value="ECO:0007669"/>
    <property type="project" value="TreeGrafter"/>
</dbReference>
<dbReference type="Gene3D" id="2.130.10.10">
    <property type="entry name" value="YVTN repeat-like/Quinoprotein amine dehydrogenase"/>
    <property type="match status" value="2"/>
</dbReference>
<dbReference type="PROSITE" id="PS50082">
    <property type="entry name" value="WD_REPEATS_2"/>
    <property type="match status" value="13"/>
</dbReference>
<dbReference type="Pfam" id="PF00400">
    <property type="entry name" value="WD40"/>
    <property type="match status" value="13"/>
</dbReference>
<dbReference type="Pfam" id="PF14516">
    <property type="entry name" value="AAA_35"/>
    <property type="match status" value="1"/>
</dbReference>
<dbReference type="PRINTS" id="PR00320">
    <property type="entry name" value="GPROTEINBRPT"/>
</dbReference>